<dbReference type="Proteomes" id="UP001589788">
    <property type="component" value="Unassembled WGS sequence"/>
</dbReference>
<dbReference type="Gene3D" id="2.30.40.10">
    <property type="entry name" value="Urease, subunit C, domain 1"/>
    <property type="match status" value="1"/>
</dbReference>
<dbReference type="InterPro" id="IPR032466">
    <property type="entry name" value="Metal_Hydrolase"/>
</dbReference>
<dbReference type="Gene3D" id="3.10.310.70">
    <property type="match status" value="1"/>
</dbReference>
<keyword evidence="3" id="KW-1185">Reference proteome</keyword>
<feature type="domain" description="Amidohydrolase 3" evidence="1">
    <location>
        <begin position="50"/>
        <end position="551"/>
    </location>
</feature>
<dbReference type="Gene3D" id="3.20.20.140">
    <property type="entry name" value="Metal-dependent hydrolases"/>
    <property type="match status" value="1"/>
</dbReference>
<accession>A0ABV6BYZ6</accession>
<dbReference type="InterPro" id="IPR011059">
    <property type="entry name" value="Metal-dep_hydrolase_composite"/>
</dbReference>
<evidence type="ECO:0000313" key="2">
    <source>
        <dbReference type="EMBL" id="MFC0080656.1"/>
    </source>
</evidence>
<comment type="caution">
    <text evidence="2">The sequence shown here is derived from an EMBL/GenBank/DDBJ whole genome shotgun (WGS) entry which is preliminary data.</text>
</comment>
<sequence length="564" mass="60088">MAASLLLRGGRILLRPSTASWAEALAVEGGRVVAAGRLEEVLEHCDARTEVLDLHGGVAVPGFGDAHIHPVLGGLEMARCNLLGTRSRQECLETIADHAAGLGPDTWLLGGGWAMEAFPGGLPDRRDLDAACGDRPAFLPNRDHHSAWVSTRALELAGIDRGTPDPPDGRIERADDGTPTGVLHEGAMALVGRLVPPPSPAELRRALRLAQAELHRLGVTFLQDACVGTAPELGAVDAYDTYRAADDEGWLTLDVVGALWFERHRGLSQLEDLLTRREGASAGRFRATSVKLMLDGVCETLTAAMTEPYLGVVDHGGHACGTLFFSPEELRAIVTALAAEGFQLHFHALGDRAVHVGLDALEAIPVGERHRARHHLAHLQFVRPEDLPRFAQLGATANFQPLWACNDPQMTELTLPRVGPERASWQYRIASLAGTGARVAFGSDWPVSSPDPLEELYVAVHRRLSPRLGVPGTPETEEPLLPQEAVDLYQGLAAFTEAVAWVNHREGDLGALLPGYLANVAVLDHDPFGSGGAGLEDCRVVATLVEGAVVHDGTSQRGGSGTGG</sequence>
<gene>
    <name evidence="2" type="ORF">ACFFRE_00600</name>
</gene>
<keyword evidence="2" id="KW-0378">Hydrolase</keyword>
<dbReference type="SUPFAM" id="SSF51338">
    <property type="entry name" value="Composite domain of metallo-dependent hydrolases"/>
    <property type="match status" value="1"/>
</dbReference>
<dbReference type="Pfam" id="PF07969">
    <property type="entry name" value="Amidohydro_3"/>
    <property type="match status" value="1"/>
</dbReference>
<protein>
    <submittedName>
        <fullName evidence="2">Amidohydrolase</fullName>
        <ecNumber evidence="2">3.5.-.-</ecNumber>
    </submittedName>
</protein>
<dbReference type="InterPro" id="IPR033932">
    <property type="entry name" value="YtcJ-like"/>
</dbReference>
<dbReference type="SUPFAM" id="SSF51556">
    <property type="entry name" value="Metallo-dependent hydrolases"/>
    <property type="match status" value="1"/>
</dbReference>
<name>A0ABV6BYZ6_9ACTN</name>
<dbReference type="PANTHER" id="PTHR22642">
    <property type="entry name" value="IMIDAZOLONEPROPIONASE"/>
    <property type="match status" value="1"/>
</dbReference>
<dbReference type="GO" id="GO:0016787">
    <property type="term" value="F:hydrolase activity"/>
    <property type="evidence" value="ECO:0007669"/>
    <property type="project" value="UniProtKB-KW"/>
</dbReference>
<proteinExistence type="predicted"/>
<dbReference type="EMBL" id="JBHLYQ010000002">
    <property type="protein sequence ID" value="MFC0080656.1"/>
    <property type="molecule type" value="Genomic_DNA"/>
</dbReference>
<evidence type="ECO:0000313" key="3">
    <source>
        <dbReference type="Proteomes" id="UP001589788"/>
    </source>
</evidence>
<dbReference type="RefSeq" id="WP_377787076.1">
    <property type="nucleotide sequence ID" value="NZ_JBHLYQ010000002.1"/>
</dbReference>
<evidence type="ECO:0000259" key="1">
    <source>
        <dbReference type="Pfam" id="PF07969"/>
    </source>
</evidence>
<dbReference type="EC" id="3.5.-.-" evidence="2"/>
<reference evidence="2 3" key="1">
    <citation type="submission" date="2024-09" db="EMBL/GenBank/DDBJ databases">
        <authorList>
            <person name="Sun Q."/>
            <person name="Mori K."/>
        </authorList>
    </citation>
    <scope>NUCLEOTIDE SEQUENCE [LARGE SCALE GENOMIC DNA]</scope>
    <source>
        <strain evidence="2 3">JCM 15389</strain>
    </source>
</reference>
<dbReference type="InterPro" id="IPR013108">
    <property type="entry name" value="Amidohydro_3"/>
</dbReference>
<organism evidence="2 3">
    <name type="scientific">Aciditerrimonas ferrireducens</name>
    <dbReference type="NCBI Taxonomy" id="667306"/>
    <lineage>
        <taxon>Bacteria</taxon>
        <taxon>Bacillati</taxon>
        <taxon>Actinomycetota</taxon>
        <taxon>Acidimicrobiia</taxon>
        <taxon>Acidimicrobiales</taxon>
        <taxon>Acidimicrobiaceae</taxon>
        <taxon>Aciditerrimonas</taxon>
    </lineage>
</organism>
<dbReference type="PANTHER" id="PTHR22642:SF2">
    <property type="entry name" value="PROTEIN LONG AFTER FAR-RED 3"/>
    <property type="match status" value="1"/>
</dbReference>
<dbReference type="CDD" id="cd01300">
    <property type="entry name" value="YtcJ_like"/>
    <property type="match status" value="1"/>
</dbReference>